<organism evidence="3">
    <name type="scientific">Halomonas campaniensis</name>
    <dbReference type="NCBI Taxonomy" id="213554"/>
    <lineage>
        <taxon>Bacteria</taxon>
        <taxon>Pseudomonadati</taxon>
        <taxon>Pseudomonadota</taxon>
        <taxon>Gammaproteobacteria</taxon>
        <taxon>Oceanospirillales</taxon>
        <taxon>Halomonadaceae</taxon>
        <taxon>Halomonas</taxon>
    </lineage>
</organism>
<comment type="caution">
    <text evidence="3">The sequence shown here is derived from an EMBL/GenBank/DDBJ whole genome shotgun (WGS) entry which is preliminary data.</text>
</comment>
<dbReference type="EMBL" id="DOTR01000055">
    <property type="protein sequence ID" value="HCA02648.1"/>
    <property type="molecule type" value="Genomic_DNA"/>
</dbReference>
<sequence length="238" mass="26696">MLETPTGAAGMRPPEIENEQIINAGQQLQEDGRKVTGFALRKIVGGGNPSRLARVWEDHRRSQEVVASEPAQELPVEVEEALNEMTGIFLEQVRGLAQNLNARAVKTAERRVADVMRSAKEQQENAEAELVDAATTVEDLEDQLGNVRAELSKAQEELVTLRKSASKAERELAVVREKLSKEYEQRESAEESLADIRRRNDDLSNDKTDLRKERDEIKTRLAAVETQRDKLIEQVSGQ</sequence>
<reference evidence="3" key="1">
    <citation type="journal article" date="2018" name="Nat. Biotechnol.">
        <title>A standardized bacterial taxonomy based on genome phylogeny substantially revises the tree of life.</title>
        <authorList>
            <person name="Parks D.H."/>
            <person name="Chuvochina M."/>
            <person name="Waite D.W."/>
            <person name="Rinke C."/>
            <person name="Skarshewski A."/>
            <person name="Chaumeil P.A."/>
            <person name="Hugenholtz P."/>
        </authorList>
    </citation>
    <scope>NUCLEOTIDE SEQUENCE [LARGE SCALE GENOMIC DNA]</scope>
    <source>
        <strain evidence="3">UBA11284</strain>
    </source>
</reference>
<feature type="region of interest" description="Disordered" evidence="1">
    <location>
        <begin position="179"/>
        <end position="216"/>
    </location>
</feature>
<dbReference type="Pfam" id="PF11740">
    <property type="entry name" value="KfrA_N"/>
    <property type="match status" value="1"/>
</dbReference>
<gene>
    <name evidence="3" type="ORF">DEO68_10790</name>
</gene>
<accession>A0A3D0KGI9</accession>
<name>A0A3D0KGI9_9GAMM</name>
<evidence type="ECO:0000259" key="2">
    <source>
        <dbReference type="Pfam" id="PF11740"/>
    </source>
</evidence>
<dbReference type="InterPro" id="IPR021104">
    <property type="entry name" value="KfrA_DNA-bd_N"/>
</dbReference>
<proteinExistence type="predicted"/>
<evidence type="ECO:0000313" key="3">
    <source>
        <dbReference type="EMBL" id="HCA02648.1"/>
    </source>
</evidence>
<evidence type="ECO:0000256" key="1">
    <source>
        <dbReference type="SAM" id="MobiDB-lite"/>
    </source>
</evidence>
<feature type="domain" description="KfrA N-terminal DNA-binding" evidence="2">
    <location>
        <begin position="18"/>
        <end position="144"/>
    </location>
</feature>
<dbReference type="AlphaFoldDB" id="A0A3D0KGI9"/>
<protein>
    <submittedName>
        <fullName evidence="3">Kfra protein</fullName>
    </submittedName>
</protein>
<dbReference type="Gene3D" id="1.10.287.1490">
    <property type="match status" value="1"/>
</dbReference>